<evidence type="ECO:0000313" key="11">
    <source>
        <dbReference type="Proteomes" id="UP000823561"/>
    </source>
</evidence>
<evidence type="ECO:0008006" key="12">
    <source>
        <dbReference type="Google" id="ProtNLM"/>
    </source>
</evidence>
<feature type="compositionally biased region" description="Low complexity" evidence="6">
    <location>
        <begin position="887"/>
        <end position="913"/>
    </location>
</feature>
<dbReference type="PROSITE" id="PS51741">
    <property type="entry name" value="F_BAR"/>
    <property type="match status" value="1"/>
</dbReference>
<evidence type="ECO:0000259" key="7">
    <source>
        <dbReference type="PROSITE" id="PS50002"/>
    </source>
</evidence>
<dbReference type="Gene3D" id="2.30.30.40">
    <property type="entry name" value="SH3 Domains"/>
    <property type="match status" value="1"/>
</dbReference>
<evidence type="ECO:0000256" key="1">
    <source>
        <dbReference type="ARBA" id="ARBA00022443"/>
    </source>
</evidence>
<dbReference type="GO" id="GO:0007165">
    <property type="term" value="P:signal transduction"/>
    <property type="evidence" value="ECO:0007669"/>
    <property type="project" value="InterPro"/>
</dbReference>
<reference evidence="10" key="1">
    <citation type="submission" date="2020-10" db="EMBL/GenBank/DDBJ databases">
        <title>Chromosome-scale genome assembly of the Allis shad, Alosa alosa.</title>
        <authorList>
            <person name="Margot Z."/>
            <person name="Christophe K."/>
            <person name="Cabau C."/>
            <person name="Louis A."/>
            <person name="Berthelot C."/>
            <person name="Parey E."/>
            <person name="Roest Crollius H."/>
            <person name="Montfort J."/>
            <person name="Robinson-Rechavi M."/>
            <person name="Bucao C."/>
            <person name="Bouchez O."/>
            <person name="Gislard M."/>
            <person name="Lluch J."/>
            <person name="Milhes M."/>
            <person name="Lampietro C."/>
            <person name="Lopez Roques C."/>
            <person name="Donnadieu C."/>
            <person name="Braasch I."/>
            <person name="Desvignes T."/>
            <person name="Postlethwait J."/>
            <person name="Bobe J."/>
            <person name="Guiguen Y."/>
        </authorList>
    </citation>
    <scope>NUCLEOTIDE SEQUENCE</scope>
    <source>
        <strain evidence="10">M-15738</strain>
        <tissue evidence="10">Blood</tissue>
    </source>
</reference>
<dbReference type="PROSITE" id="PS50238">
    <property type="entry name" value="RHOGAP"/>
    <property type="match status" value="1"/>
</dbReference>
<dbReference type="EMBL" id="JADWDJ010000004">
    <property type="protein sequence ID" value="KAG5282531.1"/>
    <property type="molecule type" value="Genomic_DNA"/>
</dbReference>
<dbReference type="Pfam" id="PF00620">
    <property type="entry name" value="RhoGAP"/>
    <property type="match status" value="1"/>
</dbReference>
<dbReference type="FunFam" id="1.10.555.10:FF:000026">
    <property type="entry name" value="Rho GTPase activating protein 4"/>
    <property type="match status" value="1"/>
</dbReference>
<evidence type="ECO:0000256" key="5">
    <source>
        <dbReference type="PROSITE-ProRule" id="PRU01077"/>
    </source>
</evidence>
<gene>
    <name evidence="10" type="ORF">AALO_G00057070</name>
</gene>
<keyword evidence="11" id="KW-1185">Reference proteome</keyword>
<dbReference type="InterPro" id="IPR001452">
    <property type="entry name" value="SH3_domain"/>
</dbReference>
<comment type="caution">
    <text evidence="10">The sequence shown here is derived from an EMBL/GenBank/DDBJ whole genome shotgun (WGS) entry which is preliminary data.</text>
</comment>
<dbReference type="Pfam" id="PF00611">
    <property type="entry name" value="FCH"/>
    <property type="match status" value="1"/>
</dbReference>
<dbReference type="CDD" id="cd07656">
    <property type="entry name" value="F-BAR_srGAP"/>
    <property type="match status" value="1"/>
</dbReference>
<evidence type="ECO:0000259" key="9">
    <source>
        <dbReference type="PROSITE" id="PS51741"/>
    </source>
</evidence>
<sequence>MAECISLNCHLFKPEFEPVSGTMASHVKLKRDKVGAQDYDAQIKEVRSQLVEQLRVFDQQLEQKTQVLQDLSDYLRRRGEIEAEYARSLDKLAERFSSRIKRKEQSGQSVLQCWLVLLGQTRQESRDHGVISEICSTSLPQNLSLCLEHTQRLAKRTREACSMVQEELLKVTTEMQTTLKTYHQYHTEFLSAEGKLKEAEKLEEKPKGTARKVEKLIEKRQGKVQEIQFKCTKARNEYLLNLAAANSSMNKYYLQDISNLIDTSDVGYHSWVSRVLRGFMSGQTRVQQSLGSQLQQLSDVVATLDQVKDRDTLLQAHDSTFCLPLSFKYLPHEGDPVCEVSAECDMQDELETRWRQLESRLDNFTKDTEGISETLQEARSIMLTFIGDEDLGAVQDHAASQSQEPSLAKRRASLQETEGAYFTKVKEQLHFTSMISKLQAKHDLLQVALQKAKANGGNDASMRTRRSLRHQRSNRRSHSGAQVNQKLFTGNLLSFIQASKQDIPIVVKSCIRFINLNGLHHEGIFRVPGLQLEINSLRDAFENGDDPLADGVSDIDSVAGVLKLYFRTLEQPLFPEESFSQLMECGLIENESEKCAQIKAVISSYPKPVIVVMRYLFAFLNHVSQYSDENMMQPYNLAVCFGPSLIRGPEAGDASALQQINALVKSIVAQHESIFPGPAELPGLAYEKCMTLEQDDCEQNVDEAEGDLDSPSVREDLEAVALFDYTARSSTELSFRKGEQLLLHSKPSDEWWRGEASGTKGLIPHKYINITSSLEATKRTSDKRNSTGDLDEVDQSPRLKACRERAGSLGVSGAHGKASLSLPKAHIIRPAKSPDVIRKHLQAHGRKSTGGELGQPDNMVIKVDKEVCQQMNNVFHELLSRHPLIDPPISNSSSSGSMAPPSSPSQSPSQTPQKRTGFGRKGRDQQNR</sequence>
<dbReference type="InterPro" id="IPR000198">
    <property type="entry name" value="RhoGAP_dom"/>
</dbReference>
<feature type="region of interest" description="Disordered" evidence="6">
    <location>
        <begin position="455"/>
        <end position="481"/>
    </location>
</feature>
<protein>
    <recommendedName>
        <fullName evidence="12">Rho GTPase activating protein 4a</fullName>
    </recommendedName>
</protein>
<dbReference type="PRINTS" id="PR00452">
    <property type="entry name" value="SH3DOMAIN"/>
</dbReference>
<organism evidence="10 11">
    <name type="scientific">Alosa alosa</name>
    <name type="common">allis shad</name>
    <dbReference type="NCBI Taxonomy" id="278164"/>
    <lineage>
        <taxon>Eukaryota</taxon>
        <taxon>Metazoa</taxon>
        <taxon>Chordata</taxon>
        <taxon>Craniata</taxon>
        <taxon>Vertebrata</taxon>
        <taxon>Euteleostomi</taxon>
        <taxon>Actinopterygii</taxon>
        <taxon>Neopterygii</taxon>
        <taxon>Teleostei</taxon>
        <taxon>Clupei</taxon>
        <taxon>Clupeiformes</taxon>
        <taxon>Clupeoidei</taxon>
        <taxon>Clupeidae</taxon>
        <taxon>Alosa</taxon>
    </lineage>
</organism>
<dbReference type="GO" id="GO:0005096">
    <property type="term" value="F:GTPase activator activity"/>
    <property type="evidence" value="ECO:0007669"/>
    <property type="project" value="UniProtKB-KW"/>
</dbReference>
<dbReference type="InterPro" id="IPR051627">
    <property type="entry name" value="SLIT-ROBO_RhoGAP"/>
</dbReference>
<keyword evidence="3 5" id="KW-0175">Coiled coil</keyword>
<keyword evidence="1 4" id="KW-0728">SH3 domain</keyword>
<dbReference type="SMART" id="SM00055">
    <property type="entry name" value="FCH"/>
    <property type="match status" value="1"/>
</dbReference>
<evidence type="ECO:0000259" key="8">
    <source>
        <dbReference type="PROSITE" id="PS50238"/>
    </source>
</evidence>
<evidence type="ECO:0000256" key="6">
    <source>
        <dbReference type="SAM" id="MobiDB-lite"/>
    </source>
</evidence>
<evidence type="ECO:0000256" key="2">
    <source>
        <dbReference type="ARBA" id="ARBA00022468"/>
    </source>
</evidence>
<dbReference type="FunFam" id="2.30.30.40:FF:000136">
    <property type="entry name" value="Rho GTPase activating protein 4"/>
    <property type="match status" value="1"/>
</dbReference>
<dbReference type="InterPro" id="IPR031160">
    <property type="entry name" value="F_BAR_dom"/>
</dbReference>
<name>A0AAV6H9R8_9TELE</name>
<dbReference type="SUPFAM" id="SSF50044">
    <property type="entry name" value="SH3-domain"/>
    <property type="match status" value="1"/>
</dbReference>
<evidence type="ECO:0000256" key="3">
    <source>
        <dbReference type="ARBA" id="ARBA00023054"/>
    </source>
</evidence>
<dbReference type="InterPro" id="IPR008936">
    <property type="entry name" value="Rho_GTPase_activation_prot"/>
</dbReference>
<dbReference type="SUPFAM" id="SSF48350">
    <property type="entry name" value="GTPase activation domain, GAP"/>
    <property type="match status" value="1"/>
</dbReference>
<evidence type="ECO:0000313" key="10">
    <source>
        <dbReference type="EMBL" id="KAG5282531.1"/>
    </source>
</evidence>
<dbReference type="SMART" id="SM00326">
    <property type="entry name" value="SH3"/>
    <property type="match status" value="1"/>
</dbReference>
<dbReference type="PROSITE" id="PS50002">
    <property type="entry name" value="SH3"/>
    <property type="match status" value="1"/>
</dbReference>
<feature type="domain" description="SH3" evidence="7">
    <location>
        <begin position="714"/>
        <end position="773"/>
    </location>
</feature>
<feature type="compositionally biased region" description="Basic residues" evidence="6">
    <location>
        <begin position="463"/>
        <end position="478"/>
    </location>
</feature>
<dbReference type="InterPro" id="IPR027267">
    <property type="entry name" value="AH/BAR_dom_sf"/>
</dbReference>
<dbReference type="Proteomes" id="UP000823561">
    <property type="component" value="Chromosome 4"/>
</dbReference>
<dbReference type="InterPro" id="IPR036028">
    <property type="entry name" value="SH3-like_dom_sf"/>
</dbReference>
<feature type="domain" description="Rho-GAP" evidence="8">
    <location>
        <begin position="490"/>
        <end position="675"/>
    </location>
</feature>
<keyword evidence="2" id="KW-0343">GTPase activation</keyword>
<dbReference type="Pfam" id="PF00018">
    <property type="entry name" value="SH3_1"/>
    <property type="match status" value="1"/>
</dbReference>
<dbReference type="PANTHER" id="PTHR14166">
    <property type="entry name" value="SLIT-ROBO RHO GTPASE ACTIVATING PROTEIN"/>
    <property type="match status" value="1"/>
</dbReference>
<proteinExistence type="predicted"/>
<feature type="region of interest" description="Disordered" evidence="6">
    <location>
        <begin position="883"/>
        <end position="928"/>
    </location>
</feature>
<dbReference type="Gene3D" id="1.20.1270.60">
    <property type="entry name" value="Arfaptin homology (AH) domain/BAR domain"/>
    <property type="match status" value="1"/>
</dbReference>
<dbReference type="SUPFAM" id="SSF103657">
    <property type="entry name" value="BAR/IMD domain-like"/>
    <property type="match status" value="1"/>
</dbReference>
<accession>A0AAV6H9R8</accession>
<dbReference type="SMART" id="SM00324">
    <property type="entry name" value="RhoGAP"/>
    <property type="match status" value="1"/>
</dbReference>
<dbReference type="Gene3D" id="1.10.555.10">
    <property type="entry name" value="Rho GTPase activation protein"/>
    <property type="match status" value="1"/>
</dbReference>
<dbReference type="InterPro" id="IPR001060">
    <property type="entry name" value="FCH_dom"/>
</dbReference>
<feature type="domain" description="F-BAR" evidence="9">
    <location>
        <begin position="37"/>
        <end position="309"/>
    </location>
</feature>
<evidence type="ECO:0000256" key="4">
    <source>
        <dbReference type="PROSITE-ProRule" id="PRU00192"/>
    </source>
</evidence>
<dbReference type="AlphaFoldDB" id="A0AAV6H9R8"/>